<dbReference type="Proteomes" id="UP001165060">
    <property type="component" value="Unassembled WGS sequence"/>
</dbReference>
<feature type="compositionally biased region" description="Basic and acidic residues" evidence="1">
    <location>
        <begin position="233"/>
        <end position="249"/>
    </location>
</feature>
<evidence type="ECO:0000259" key="2">
    <source>
        <dbReference type="PROSITE" id="PS50003"/>
    </source>
</evidence>
<sequence>MLKRSPAATGQLVDLLKNTLNLVTVAGSGYDYGVYPLHSSLNAAKVLSRSDGFKGYLLSKDVFPMLHRALAEYVEGRGGGSMGGGGDDVECACIAIFALFELSHPPSSSSSSATASLDYALSTVATYSDASLTSLLSLLPSFIEKATAAVGTVFYDPAPAIATADSLLTRLNAAKSTAAVEKSRLAWKGVAARRQSRRQSGMASSEPEKKEESQADSEMAAQLLEAQRLLQEQQEKEKLQRAAEKKALSDHAASQDAASSAEAERLAKIKEDKEASRDRDTQNQLEVMMKMLADLTTKQDRTLSSVLSTEQNVLEIKATVNETLQSLSNFFTRESDGVPRFILMGPPSSDFAGSVDGKLNQAMSAMTDPTAFAQSFMLQKKTATVHILCAHDLSSVDYAPAIKLSLKALKLVSVGAKLATGLPFPLPSSASLDSFLDSADAMVGEAFSAAGVDSPEAKAAKNISQGKSDAETQQITGSTYVKLKKFLTVGDGAKMKKIEAAMSKVGCKDGSETWVSNKNIDAFLQSVDGSTAKRDVGDYEVQVRRSVASPPQPPPPPPPQPPQPQPGQSRASTEIARGTAGAARPDVGRVHSAGIIQEGYLEKKGGGTTRFIGNTAFKQRYWQLFNRGVLVYFEKPGGAQKGTITLSGAVVAALPGDGEFSVGNEDAVYRTFHLRAPTNTAREMWLICLESAGCEVKWE</sequence>
<dbReference type="InterPro" id="IPR001849">
    <property type="entry name" value="PH_domain"/>
</dbReference>
<protein>
    <recommendedName>
        <fullName evidence="2">PH domain-containing protein</fullName>
    </recommendedName>
</protein>
<feature type="domain" description="PH" evidence="2">
    <location>
        <begin position="594"/>
        <end position="694"/>
    </location>
</feature>
<reference evidence="3 4" key="1">
    <citation type="journal article" date="2023" name="Commun. Biol.">
        <title>Genome analysis of Parmales, the sister group of diatoms, reveals the evolutionary specialization of diatoms from phago-mixotrophs to photoautotrophs.</title>
        <authorList>
            <person name="Ban H."/>
            <person name="Sato S."/>
            <person name="Yoshikawa S."/>
            <person name="Yamada K."/>
            <person name="Nakamura Y."/>
            <person name="Ichinomiya M."/>
            <person name="Sato N."/>
            <person name="Blanc-Mathieu R."/>
            <person name="Endo H."/>
            <person name="Kuwata A."/>
            <person name="Ogata H."/>
        </authorList>
    </citation>
    <scope>NUCLEOTIDE SEQUENCE [LARGE SCALE GENOMIC DNA]</scope>
</reference>
<evidence type="ECO:0000256" key="1">
    <source>
        <dbReference type="SAM" id="MobiDB-lite"/>
    </source>
</evidence>
<keyword evidence="4" id="KW-1185">Reference proteome</keyword>
<dbReference type="SMART" id="SM00233">
    <property type="entry name" value="PH"/>
    <property type="match status" value="1"/>
</dbReference>
<feature type="compositionally biased region" description="Pro residues" evidence="1">
    <location>
        <begin position="550"/>
        <end position="565"/>
    </location>
</feature>
<dbReference type="InterPro" id="IPR011993">
    <property type="entry name" value="PH-like_dom_sf"/>
</dbReference>
<proteinExistence type="predicted"/>
<dbReference type="CDD" id="cd00821">
    <property type="entry name" value="PH"/>
    <property type="match status" value="1"/>
</dbReference>
<comment type="caution">
    <text evidence="3">The sequence shown here is derived from an EMBL/GenBank/DDBJ whole genome shotgun (WGS) entry which is preliminary data.</text>
</comment>
<feature type="compositionally biased region" description="Low complexity" evidence="1">
    <location>
        <begin position="250"/>
        <end position="261"/>
    </location>
</feature>
<dbReference type="EMBL" id="BRYB01006594">
    <property type="protein sequence ID" value="GMI52555.1"/>
    <property type="molecule type" value="Genomic_DNA"/>
</dbReference>
<dbReference type="PROSITE" id="PS50003">
    <property type="entry name" value="PH_DOMAIN"/>
    <property type="match status" value="1"/>
</dbReference>
<gene>
    <name evidence="3" type="ORF">TeGR_g4878</name>
</gene>
<evidence type="ECO:0000313" key="3">
    <source>
        <dbReference type="EMBL" id="GMI52555.1"/>
    </source>
</evidence>
<dbReference type="Gene3D" id="2.30.29.30">
    <property type="entry name" value="Pleckstrin-homology domain (PH domain)/Phosphotyrosine-binding domain (PTB)"/>
    <property type="match status" value="1"/>
</dbReference>
<dbReference type="SUPFAM" id="SSF50729">
    <property type="entry name" value="PH domain-like"/>
    <property type="match status" value="1"/>
</dbReference>
<accession>A0ABQ6NAX6</accession>
<evidence type="ECO:0000313" key="4">
    <source>
        <dbReference type="Proteomes" id="UP001165060"/>
    </source>
</evidence>
<feature type="compositionally biased region" description="Basic and acidic residues" evidence="1">
    <location>
        <begin position="262"/>
        <end position="281"/>
    </location>
</feature>
<dbReference type="Pfam" id="PF00169">
    <property type="entry name" value="PH"/>
    <property type="match status" value="1"/>
</dbReference>
<feature type="region of interest" description="Disordered" evidence="1">
    <location>
        <begin position="233"/>
        <end position="281"/>
    </location>
</feature>
<name>A0ABQ6NAX6_9STRA</name>
<feature type="region of interest" description="Disordered" evidence="1">
    <location>
        <begin position="543"/>
        <end position="587"/>
    </location>
</feature>
<organism evidence="3 4">
    <name type="scientific">Tetraparma gracilis</name>
    <dbReference type="NCBI Taxonomy" id="2962635"/>
    <lineage>
        <taxon>Eukaryota</taxon>
        <taxon>Sar</taxon>
        <taxon>Stramenopiles</taxon>
        <taxon>Ochrophyta</taxon>
        <taxon>Bolidophyceae</taxon>
        <taxon>Parmales</taxon>
        <taxon>Triparmaceae</taxon>
        <taxon>Tetraparma</taxon>
    </lineage>
</organism>
<feature type="region of interest" description="Disordered" evidence="1">
    <location>
        <begin position="191"/>
        <end position="218"/>
    </location>
</feature>